<comment type="caution">
    <text evidence="3">The sequence shown here is derived from an EMBL/GenBank/DDBJ whole genome shotgun (WGS) entry which is preliminary data.</text>
</comment>
<dbReference type="InterPro" id="IPR036291">
    <property type="entry name" value="NAD(P)-bd_dom_sf"/>
</dbReference>
<dbReference type="NCBIfam" id="NF004513">
    <property type="entry name" value="PRK05854.1"/>
    <property type="match status" value="1"/>
</dbReference>
<evidence type="ECO:0000313" key="4">
    <source>
        <dbReference type="Proteomes" id="UP000029833"/>
    </source>
</evidence>
<comment type="similarity">
    <text evidence="1">Belongs to the short-chain dehydrogenases/reductases (SDR) family.</text>
</comment>
<dbReference type="PRINTS" id="PR00081">
    <property type="entry name" value="GDHRDH"/>
</dbReference>
<dbReference type="OrthoDB" id="4577644at2"/>
<dbReference type="EMBL" id="AXNT01000019">
    <property type="protein sequence ID" value="KGM03273.1"/>
    <property type="molecule type" value="Genomic_DNA"/>
</dbReference>
<dbReference type="PANTHER" id="PTHR24320">
    <property type="entry name" value="RETINOL DEHYDROGENASE"/>
    <property type="match status" value="1"/>
</dbReference>
<dbReference type="Proteomes" id="UP000029833">
    <property type="component" value="Unassembled WGS sequence"/>
</dbReference>
<dbReference type="GO" id="GO:0016491">
    <property type="term" value="F:oxidoreductase activity"/>
    <property type="evidence" value="ECO:0007669"/>
    <property type="project" value="UniProtKB-KW"/>
</dbReference>
<evidence type="ECO:0000256" key="2">
    <source>
        <dbReference type="ARBA" id="ARBA00023002"/>
    </source>
</evidence>
<dbReference type="InterPro" id="IPR002347">
    <property type="entry name" value="SDR_fam"/>
</dbReference>
<dbReference type="SUPFAM" id="SSF51735">
    <property type="entry name" value="NAD(P)-binding Rossmann-fold domains"/>
    <property type="match status" value="1"/>
</dbReference>
<dbReference type="Gene3D" id="3.40.50.720">
    <property type="entry name" value="NAD(P)-binding Rossmann-like Domain"/>
    <property type="match status" value="1"/>
</dbReference>
<accession>A0A0A0BAR7</accession>
<evidence type="ECO:0000313" key="3">
    <source>
        <dbReference type="EMBL" id="KGM03273.1"/>
    </source>
</evidence>
<sequence>MPRTPHLTLPDLSGRRAVVTGASDGIGLGIAHRLAAAGADVVLPVRNPAKGEAALARIRAEHPAARVSLRELDLASLGSVAALGARLRDEGHPIHLLVNNAGVMTPPERQTTQDGFELQLGTNHLGHVALVAHLLPLLSAGRARVTSQVSVAARSGSMHWDDVNWETSYDGRRAYSQSKIAFGLFGLELDRRSRAGGWGLTSNLSHPGVAPTSLLTARPELGRDRDTPQIAVIRRLSRAGILLGTVDSAQLPALYAATSPQAHGGRLYGPDGLGNLGGGPAEHALYRPLRDTEEAARVWRVSEELAGVSLAPAAAR</sequence>
<protein>
    <submittedName>
        <fullName evidence="3">Short-chain dehydrogenase</fullName>
    </submittedName>
</protein>
<gene>
    <name evidence="3" type="ORF">Q760_07195</name>
</gene>
<dbReference type="STRING" id="1408250.Q760_07195"/>
<dbReference type="Pfam" id="PF00106">
    <property type="entry name" value="adh_short"/>
    <property type="match status" value="1"/>
</dbReference>
<dbReference type="RefSeq" id="WP_034626196.1">
    <property type="nucleotide sequence ID" value="NZ_AXNT01000019.1"/>
</dbReference>
<keyword evidence="4" id="KW-1185">Reference proteome</keyword>
<keyword evidence="2" id="KW-0560">Oxidoreductase</keyword>
<proteinExistence type="inferred from homology"/>
<evidence type="ECO:0000256" key="1">
    <source>
        <dbReference type="ARBA" id="ARBA00006484"/>
    </source>
</evidence>
<organism evidence="3 4">
    <name type="scientific">Cellulomonas cellasea DSM 20118</name>
    <dbReference type="NCBI Taxonomy" id="1408250"/>
    <lineage>
        <taxon>Bacteria</taxon>
        <taxon>Bacillati</taxon>
        <taxon>Actinomycetota</taxon>
        <taxon>Actinomycetes</taxon>
        <taxon>Micrococcales</taxon>
        <taxon>Cellulomonadaceae</taxon>
        <taxon>Cellulomonas</taxon>
    </lineage>
</organism>
<reference evidence="3 4" key="1">
    <citation type="submission" date="2013-10" db="EMBL/GenBank/DDBJ databases">
        <authorList>
            <person name="Wang G."/>
            <person name="Zhuang W."/>
        </authorList>
    </citation>
    <scope>NUCLEOTIDE SEQUENCE [LARGE SCALE GENOMIC DNA]</scope>
    <source>
        <strain evidence="3 4">DSM 20118</strain>
    </source>
</reference>
<dbReference type="AlphaFoldDB" id="A0A0A0BAR7"/>
<dbReference type="PANTHER" id="PTHR24320:SF148">
    <property type="entry name" value="NAD(P)-BINDING ROSSMANN-FOLD SUPERFAMILY PROTEIN"/>
    <property type="match status" value="1"/>
</dbReference>
<name>A0A0A0BAR7_9CELL</name>